<feature type="transmembrane region" description="Helical" evidence="6">
    <location>
        <begin position="373"/>
        <end position="396"/>
    </location>
</feature>
<organism evidence="8 9">
    <name type="scientific">Kangiella geojedonensis</name>
    <dbReference type="NCBI Taxonomy" id="914150"/>
    <lineage>
        <taxon>Bacteria</taxon>
        <taxon>Pseudomonadati</taxon>
        <taxon>Pseudomonadota</taxon>
        <taxon>Gammaproteobacteria</taxon>
        <taxon>Kangiellales</taxon>
        <taxon>Kangiellaceae</taxon>
        <taxon>Kangiella</taxon>
    </lineage>
</organism>
<evidence type="ECO:0000256" key="3">
    <source>
        <dbReference type="ARBA" id="ARBA00022692"/>
    </source>
</evidence>
<reference evidence="8 9" key="1">
    <citation type="submission" date="2015-02" db="EMBL/GenBank/DDBJ databases">
        <title>Complete genome sequence of Kangiella geojedonensis strain YCS-5T.</title>
        <authorList>
            <person name="Kim K.M."/>
        </authorList>
    </citation>
    <scope>NUCLEOTIDE SEQUENCE [LARGE SCALE GENOMIC DNA]</scope>
    <source>
        <strain evidence="8 9">YCS-5</strain>
    </source>
</reference>
<dbReference type="EMBL" id="CP010975">
    <property type="protein sequence ID" value="AKE51530.1"/>
    <property type="molecule type" value="Genomic_DNA"/>
</dbReference>
<feature type="transmembrane region" description="Helical" evidence="6">
    <location>
        <begin position="20"/>
        <end position="37"/>
    </location>
</feature>
<dbReference type="KEGG" id="kge:TQ33_0549"/>
<dbReference type="Pfam" id="PF03176">
    <property type="entry name" value="MMPL"/>
    <property type="match status" value="2"/>
</dbReference>
<sequence length="873" mass="95933">MANNKLEPLVKSLFFSKRGLWVALFAIVTVVMAYFVSQLRIDASFEKNIPLKHEYMQTYLQYQEEFGGANRVFVALEAKEGEIFTESFFEALRQADDRVEGIEGVNQSQVQSLFSPSVRYIEASEQGLEGGPVIPPEFEQVDKEQAFTKVRENILKAGIRGRLVSNDFTSAMISAQLFSEYNDPNAELQLDADGNAASQMVQTDYVKVAHQLEKLRTDIEAEYPDIEVHIIGFAKMIGDVSDGAGNVIFFFLIAFLITALLVFWYSRSVKLTLLPLLTSSVAVVWQLGILTALGYGIDPMSILIPFLIFAIGVSHGVQMINGVQHNVGKGLKVFDASIVACAGLIVPGGVALLSDTIGFLTLQLIEIDIIRELAITASIGVAVLILTNLILLPLLLSYTHFSDKFVTSVQKREKAHEAIWHKLAVFAKRPMATIVVVISVLLGLLGYWGSQNMKVGDLHAGAPALKQDSPYNIDTKFVTDKYSIGTDVISILAETKADGCTYYNIMETIDDFQWQLANVEGVQSTLSLPQISKVVNGLLSEGNLKWKMLPKDEAVLPYTIARVETSTGLLNSGCSVMPVMVFLKDHKAETIERVVGSVKSFQANYLEKEKSKILSAVPESFSQLDDEQQETISNKLDSLMNSYAELSYSEDSERPSLETYVGEQLAESSEVSTEQVSEIQAIIKEQLPASGFKPVKFRLATGAVGVMAATNEAVEAAQVPMMIWVYLAVTLLCLISFRSVRGTICVVLPLVVVSLLAQTLMTWLEIGLTVATLPVIALGVGIGVDYGIYIFSRMVGFIREGRSVSEAYFETLKLTGNAVLFTGLTLAIGVSTWIFSALQYQADMGIMLTFMFLVNMLGAIFLLPALAALFYRR</sequence>
<evidence type="ECO:0000256" key="4">
    <source>
        <dbReference type="ARBA" id="ARBA00022989"/>
    </source>
</evidence>
<feature type="transmembrane region" description="Helical" evidence="6">
    <location>
        <begin position="744"/>
        <end position="764"/>
    </location>
</feature>
<protein>
    <submittedName>
        <fullName evidence="8">Putative exporter of the RND superfamily protein</fullName>
    </submittedName>
</protein>
<feature type="transmembrane region" description="Helical" evidence="6">
    <location>
        <begin position="273"/>
        <end position="296"/>
    </location>
</feature>
<keyword evidence="2" id="KW-1003">Cell membrane</keyword>
<dbReference type="OrthoDB" id="5963930at2"/>
<evidence type="ECO:0000256" key="6">
    <source>
        <dbReference type="SAM" id="Phobius"/>
    </source>
</evidence>
<dbReference type="PANTHER" id="PTHR33406:SF10">
    <property type="entry name" value="SSD DOMAIN-CONTAINING PROTEIN"/>
    <property type="match status" value="1"/>
</dbReference>
<dbReference type="Gene3D" id="1.20.1640.10">
    <property type="entry name" value="Multidrug efflux transporter AcrB transmembrane domain"/>
    <property type="match status" value="2"/>
</dbReference>
<feature type="transmembrane region" description="Helical" evidence="6">
    <location>
        <begin position="333"/>
        <end position="353"/>
    </location>
</feature>
<dbReference type="STRING" id="914150.TQ33_0549"/>
<dbReference type="PANTHER" id="PTHR33406">
    <property type="entry name" value="MEMBRANE PROTEIN MJ1562-RELATED"/>
    <property type="match status" value="1"/>
</dbReference>
<dbReference type="Proteomes" id="UP000034071">
    <property type="component" value="Chromosome"/>
</dbReference>
<dbReference type="AlphaFoldDB" id="A0A0F6TPJ8"/>
<dbReference type="PROSITE" id="PS50156">
    <property type="entry name" value="SSD"/>
    <property type="match status" value="1"/>
</dbReference>
<name>A0A0F6TPJ8_9GAMM</name>
<evidence type="ECO:0000313" key="8">
    <source>
        <dbReference type="EMBL" id="AKE51530.1"/>
    </source>
</evidence>
<comment type="subcellular location">
    <subcellularLocation>
        <location evidence="1">Cell membrane</location>
        <topology evidence="1">Multi-pass membrane protein</topology>
    </subcellularLocation>
</comment>
<evidence type="ECO:0000259" key="7">
    <source>
        <dbReference type="PROSITE" id="PS50156"/>
    </source>
</evidence>
<proteinExistence type="predicted"/>
<dbReference type="HOGENOM" id="CLU_008861_4_0_6"/>
<dbReference type="PATRIC" id="fig|914150.5.peg.559"/>
<keyword evidence="5 6" id="KW-0472">Membrane</keyword>
<evidence type="ECO:0000256" key="1">
    <source>
        <dbReference type="ARBA" id="ARBA00004651"/>
    </source>
</evidence>
<accession>A0A0F6TPJ8</accession>
<keyword evidence="3 6" id="KW-0812">Transmembrane</keyword>
<dbReference type="InterPro" id="IPR004869">
    <property type="entry name" value="MMPL_dom"/>
</dbReference>
<keyword evidence="9" id="KW-1185">Reference proteome</keyword>
<evidence type="ECO:0000313" key="9">
    <source>
        <dbReference type="Proteomes" id="UP000034071"/>
    </source>
</evidence>
<dbReference type="GO" id="GO:0005886">
    <property type="term" value="C:plasma membrane"/>
    <property type="evidence" value="ECO:0007669"/>
    <property type="project" value="UniProtKB-SubCell"/>
</dbReference>
<keyword evidence="4 6" id="KW-1133">Transmembrane helix</keyword>
<feature type="transmembrane region" description="Helical" evidence="6">
    <location>
        <begin position="770"/>
        <end position="791"/>
    </location>
</feature>
<gene>
    <name evidence="8" type="ORF">TQ33_0549</name>
</gene>
<feature type="transmembrane region" description="Helical" evidence="6">
    <location>
        <begin position="846"/>
        <end position="871"/>
    </location>
</feature>
<feature type="transmembrane region" description="Helical" evidence="6">
    <location>
        <begin position="302"/>
        <end position="321"/>
    </location>
</feature>
<dbReference type="InterPro" id="IPR000731">
    <property type="entry name" value="SSD"/>
</dbReference>
<evidence type="ECO:0000256" key="5">
    <source>
        <dbReference type="ARBA" id="ARBA00023136"/>
    </source>
</evidence>
<feature type="transmembrane region" description="Helical" evidence="6">
    <location>
        <begin position="247"/>
        <end position="266"/>
    </location>
</feature>
<feature type="domain" description="SSD" evidence="7">
    <location>
        <begin position="271"/>
        <end position="398"/>
    </location>
</feature>
<dbReference type="InterPro" id="IPR050545">
    <property type="entry name" value="Mycobact_MmpL"/>
</dbReference>
<feature type="transmembrane region" description="Helical" evidence="6">
    <location>
        <begin position="719"/>
        <end position="737"/>
    </location>
</feature>
<dbReference type="SUPFAM" id="SSF82866">
    <property type="entry name" value="Multidrug efflux transporter AcrB transmembrane domain"/>
    <property type="match status" value="2"/>
</dbReference>
<dbReference type="RefSeq" id="WP_046560711.1">
    <property type="nucleotide sequence ID" value="NZ_CP010975.1"/>
</dbReference>
<evidence type="ECO:0000256" key="2">
    <source>
        <dbReference type="ARBA" id="ARBA00022475"/>
    </source>
</evidence>
<feature type="transmembrane region" description="Helical" evidence="6">
    <location>
        <begin position="812"/>
        <end position="834"/>
    </location>
</feature>
<feature type="transmembrane region" description="Helical" evidence="6">
    <location>
        <begin position="431"/>
        <end position="449"/>
    </location>
</feature>